<keyword evidence="3" id="KW-0723">Serine/threonine-protein kinase</keyword>
<comment type="catalytic activity">
    <reaction evidence="11">
        <text>L-seryl-[protein] + ATP = O-phospho-L-seryl-[protein] + ADP + H(+)</text>
        <dbReference type="Rhea" id="RHEA:17989"/>
        <dbReference type="Rhea" id="RHEA-COMP:9863"/>
        <dbReference type="Rhea" id="RHEA-COMP:11604"/>
        <dbReference type="ChEBI" id="CHEBI:15378"/>
        <dbReference type="ChEBI" id="CHEBI:29999"/>
        <dbReference type="ChEBI" id="CHEBI:30616"/>
        <dbReference type="ChEBI" id="CHEBI:83421"/>
        <dbReference type="ChEBI" id="CHEBI:456216"/>
        <dbReference type="EC" id="2.7.11.1"/>
    </reaction>
</comment>
<evidence type="ECO:0000256" key="10">
    <source>
        <dbReference type="ARBA" id="ARBA00047899"/>
    </source>
</evidence>
<keyword evidence="5" id="KW-0808">Transferase</keyword>
<name>A0A9W7MBX5_HIBTR</name>
<comment type="caution">
    <text evidence="13">The sequence shown here is derived from an EMBL/GenBank/DDBJ whole genome shotgun (WGS) entry which is preliminary data.</text>
</comment>
<dbReference type="Gene3D" id="1.10.238.10">
    <property type="entry name" value="EF-hand"/>
    <property type="match status" value="1"/>
</dbReference>
<dbReference type="EC" id="2.7.11.1" evidence="2"/>
<organism evidence="13 14">
    <name type="scientific">Hibiscus trionum</name>
    <name type="common">Flower of an hour</name>
    <dbReference type="NCBI Taxonomy" id="183268"/>
    <lineage>
        <taxon>Eukaryota</taxon>
        <taxon>Viridiplantae</taxon>
        <taxon>Streptophyta</taxon>
        <taxon>Embryophyta</taxon>
        <taxon>Tracheophyta</taxon>
        <taxon>Spermatophyta</taxon>
        <taxon>Magnoliopsida</taxon>
        <taxon>eudicotyledons</taxon>
        <taxon>Gunneridae</taxon>
        <taxon>Pentapetalae</taxon>
        <taxon>rosids</taxon>
        <taxon>malvids</taxon>
        <taxon>Malvales</taxon>
        <taxon>Malvaceae</taxon>
        <taxon>Malvoideae</taxon>
        <taxon>Hibiscus</taxon>
    </lineage>
</organism>
<dbReference type="PROSITE" id="PS50222">
    <property type="entry name" value="EF_HAND_2"/>
    <property type="match status" value="1"/>
</dbReference>
<reference evidence="13" key="1">
    <citation type="submission" date="2023-05" db="EMBL/GenBank/DDBJ databases">
        <title>Genome and transcriptome analyses reveal genes involved in the formation of fine ridges on petal epidermal cells in Hibiscus trionum.</title>
        <authorList>
            <person name="Koshimizu S."/>
            <person name="Masuda S."/>
            <person name="Ishii T."/>
            <person name="Shirasu K."/>
            <person name="Hoshino A."/>
            <person name="Arita M."/>
        </authorList>
    </citation>
    <scope>NUCLEOTIDE SEQUENCE</scope>
    <source>
        <strain evidence="13">Hamamatsu line</strain>
    </source>
</reference>
<evidence type="ECO:0000256" key="4">
    <source>
        <dbReference type="ARBA" id="ARBA00022553"/>
    </source>
</evidence>
<evidence type="ECO:0000256" key="1">
    <source>
        <dbReference type="ARBA" id="ARBA00005354"/>
    </source>
</evidence>
<evidence type="ECO:0000256" key="5">
    <source>
        <dbReference type="ARBA" id="ARBA00022679"/>
    </source>
</evidence>
<dbReference type="PANTHER" id="PTHR24349">
    <property type="entry name" value="SERINE/THREONINE-PROTEIN KINASE"/>
    <property type="match status" value="1"/>
</dbReference>
<feature type="domain" description="EF-hand" evidence="12">
    <location>
        <begin position="61"/>
        <end position="96"/>
    </location>
</feature>
<keyword evidence="4" id="KW-0597">Phosphoprotein</keyword>
<dbReference type="PROSITE" id="PS00018">
    <property type="entry name" value="EF_HAND_1"/>
    <property type="match status" value="1"/>
</dbReference>
<accession>A0A9W7MBX5</accession>
<keyword evidence="7 13" id="KW-0418">Kinase</keyword>
<dbReference type="EMBL" id="BSYR01000026">
    <property type="protein sequence ID" value="GMI94699.1"/>
    <property type="molecule type" value="Genomic_DNA"/>
</dbReference>
<evidence type="ECO:0000313" key="14">
    <source>
        <dbReference type="Proteomes" id="UP001165190"/>
    </source>
</evidence>
<dbReference type="GO" id="GO:0005509">
    <property type="term" value="F:calcium ion binding"/>
    <property type="evidence" value="ECO:0007669"/>
    <property type="project" value="InterPro"/>
</dbReference>
<keyword evidence="6" id="KW-0547">Nucleotide-binding</keyword>
<keyword evidence="8" id="KW-0106">Calcium</keyword>
<comment type="catalytic activity">
    <reaction evidence="10">
        <text>L-threonyl-[protein] + ATP = O-phospho-L-threonyl-[protein] + ADP + H(+)</text>
        <dbReference type="Rhea" id="RHEA:46608"/>
        <dbReference type="Rhea" id="RHEA-COMP:11060"/>
        <dbReference type="Rhea" id="RHEA-COMP:11605"/>
        <dbReference type="ChEBI" id="CHEBI:15378"/>
        <dbReference type="ChEBI" id="CHEBI:30013"/>
        <dbReference type="ChEBI" id="CHEBI:30616"/>
        <dbReference type="ChEBI" id="CHEBI:61977"/>
        <dbReference type="ChEBI" id="CHEBI:456216"/>
        <dbReference type="EC" id="2.7.11.1"/>
    </reaction>
</comment>
<evidence type="ECO:0000259" key="12">
    <source>
        <dbReference type="PROSITE" id="PS50222"/>
    </source>
</evidence>
<dbReference type="InterPro" id="IPR018247">
    <property type="entry name" value="EF_Hand_1_Ca_BS"/>
</dbReference>
<dbReference type="Pfam" id="PF13499">
    <property type="entry name" value="EF-hand_7"/>
    <property type="match status" value="1"/>
</dbReference>
<sequence>MCGSHCSELVYAPDHPWIVDDRVSPDKPLDFAVLSRLKQFSAMNKLKKLALRVIAERLSEEEIGGLKELFKMIDTDNSGTITYQELKDGLKKVGSELMDSEIRALMEAADINNNGSIDYCK</sequence>
<dbReference type="SUPFAM" id="SSF47473">
    <property type="entry name" value="EF-hand"/>
    <property type="match status" value="1"/>
</dbReference>
<dbReference type="SMART" id="SM00054">
    <property type="entry name" value="EFh"/>
    <property type="match status" value="1"/>
</dbReference>
<comment type="similarity">
    <text evidence="1">Belongs to the protein kinase superfamily. CAMK Ser/Thr protein kinase family. CaMK subfamily.</text>
</comment>
<protein>
    <recommendedName>
        <fullName evidence="2">non-specific serine/threonine protein kinase</fullName>
        <ecNumber evidence="2">2.7.11.1</ecNumber>
    </recommendedName>
</protein>
<evidence type="ECO:0000256" key="7">
    <source>
        <dbReference type="ARBA" id="ARBA00022777"/>
    </source>
</evidence>
<gene>
    <name evidence="13" type="ORF">HRI_003139200</name>
</gene>
<evidence type="ECO:0000256" key="8">
    <source>
        <dbReference type="ARBA" id="ARBA00022837"/>
    </source>
</evidence>
<evidence type="ECO:0000256" key="2">
    <source>
        <dbReference type="ARBA" id="ARBA00012513"/>
    </source>
</evidence>
<dbReference type="InterPro" id="IPR002048">
    <property type="entry name" value="EF_hand_dom"/>
</dbReference>
<dbReference type="AlphaFoldDB" id="A0A9W7MBX5"/>
<evidence type="ECO:0000256" key="11">
    <source>
        <dbReference type="ARBA" id="ARBA00048679"/>
    </source>
</evidence>
<dbReference type="OrthoDB" id="939809at2759"/>
<dbReference type="Proteomes" id="UP001165190">
    <property type="component" value="Unassembled WGS sequence"/>
</dbReference>
<evidence type="ECO:0000313" key="13">
    <source>
        <dbReference type="EMBL" id="GMI94699.1"/>
    </source>
</evidence>
<evidence type="ECO:0000256" key="9">
    <source>
        <dbReference type="ARBA" id="ARBA00022840"/>
    </source>
</evidence>
<dbReference type="GO" id="GO:0005524">
    <property type="term" value="F:ATP binding"/>
    <property type="evidence" value="ECO:0007669"/>
    <property type="project" value="UniProtKB-KW"/>
</dbReference>
<keyword evidence="9" id="KW-0067">ATP-binding</keyword>
<proteinExistence type="inferred from homology"/>
<evidence type="ECO:0000256" key="3">
    <source>
        <dbReference type="ARBA" id="ARBA00022527"/>
    </source>
</evidence>
<dbReference type="InterPro" id="IPR011992">
    <property type="entry name" value="EF-hand-dom_pair"/>
</dbReference>
<dbReference type="InterPro" id="IPR050205">
    <property type="entry name" value="CDPK_Ser/Thr_kinases"/>
</dbReference>
<dbReference type="GO" id="GO:0004674">
    <property type="term" value="F:protein serine/threonine kinase activity"/>
    <property type="evidence" value="ECO:0007669"/>
    <property type="project" value="UniProtKB-KW"/>
</dbReference>
<dbReference type="CDD" id="cd00051">
    <property type="entry name" value="EFh"/>
    <property type="match status" value="1"/>
</dbReference>
<evidence type="ECO:0000256" key="6">
    <source>
        <dbReference type="ARBA" id="ARBA00022741"/>
    </source>
</evidence>
<keyword evidence="14" id="KW-1185">Reference proteome</keyword>